<feature type="transmembrane region" description="Helical" evidence="7">
    <location>
        <begin position="453"/>
        <end position="472"/>
    </location>
</feature>
<keyword evidence="2 7" id="KW-0813">Transport</keyword>
<feature type="transmembrane region" description="Helical" evidence="7">
    <location>
        <begin position="420"/>
        <end position="441"/>
    </location>
</feature>
<dbReference type="Proteomes" id="UP000663801">
    <property type="component" value="Unassembled WGS sequence"/>
</dbReference>
<dbReference type="EMBL" id="JAERWL010000014">
    <property type="protein sequence ID" value="MBM9477882.1"/>
    <property type="molecule type" value="Genomic_DNA"/>
</dbReference>
<reference evidence="10" key="1">
    <citation type="submission" date="2021-01" db="EMBL/GenBank/DDBJ databases">
        <title>KCTC 19127 draft genome.</title>
        <authorList>
            <person name="An D."/>
        </authorList>
    </citation>
    <scope>NUCLEOTIDE SEQUENCE</scope>
    <source>
        <strain evidence="10">KCTC 19127</strain>
    </source>
</reference>
<evidence type="ECO:0000256" key="4">
    <source>
        <dbReference type="ARBA" id="ARBA00022692"/>
    </source>
</evidence>
<keyword evidence="11" id="KW-1185">Reference proteome</keyword>
<dbReference type="RefSeq" id="WP_205258007.1">
    <property type="nucleotide sequence ID" value="NZ_BAAAPV010000002.1"/>
</dbReference>
<feature type="transmembrane region" description="Helical" evidence="7">
    <location>
        <begin position="171"/>
        <end position="194"/>
    </location>
</feature>
<feature type="transmembrane region" description="Helical" evidence="7">
    <location>
        <begin position="221"/>
        <end position="240"/>
    </location>
</feature>
<feature type="domain" description="ABC transmembrane type-1" evidence="9">
    <location>
        <begin position="90"/>
        <end position="301"/>
    </location>
</feature>
<feature type="transmembrane region" description="Helical" evidence="7">
    <location>
        <begin position="34"/>
        <end position="56"/>
    </location>
</feature>
<feature type="transmembrane region" description="Helical" evidence="7">
    <location>
        <begin position="97"/>
        <end position="115"/>
    </location>
</feature>
<dbReference type="InterPro" id="IPR050809">
    <property type="entry name" value="UgpAE/MalFG_permease"/>
</dbReference>
<feature type="transmembrane region" description="Helical" evidence="7">
    <location>
        <begin position="528"/>
        <end position="550"/>
    </location>
</feature>
<dbReference type="AlphaFoldDB" id="A0A938YR22"/>
<evidence type="ECO:0000256" key="3">
    <source>
        <dbReference type="ARBA" id="ARBA00022475"/>
    </source>
</evidence>
<sequence>MSTTTDRPAPAAPSPSTTEFRTVGRRRRWNHQSWTYAVLMVPALVMLMGLVLYPIVMSVVTSFKAGNSANFIGFGNYTRFFDNPAAGSIIAHTFTRGIGGVLPSYLLGVVAAVSLHQKIRARTVLRVLVLVPFVISAPVGLNMWRLLLDPFSGVPAALGWDLGDPLANPDLVWPTLLIINAWASFQFYTIVLLAGLSRIPDELYEAAETDGATRWQRLRHITLPGIGAVGAAACVVHFMASFQEFNLIWILTGGGPLGSTQTMATFAYAKAFSDYDTGYATATTTISMVVMILTLAAGFVLLRTLRPLFIRAKQSGRLPTLRLPARAKNSSSISRRRSQRRVNPVPAYLGTGIVLVISLLPILFIISRAFDSTPGGLQAISLVPRHWSLDNFRLVLSDPALWGSDSLVVPPLARNFMNSVVVSLATTLLVLVVAMLGGYALSRWRSRWAQAGLGLLVLLQLVPVIVLVFPLYDLLAKIGLLGTLTGLVLATSGLFLPIATLLFKVFFDGLPREVEESASLDGASTVRLLFSIVAPMSRPVIGAVASYTLINTWNEYLLSTTLISDLTSRTFPPALQQYMSSYSFKAQTTPGMQAVYLLLPIVAAVLLLTLTQRHLATAYQGGSVKG</sequence>
<evidence type="ECO:0000256" key="6">
    <source>
        <dbReference type="ARBA" id="ARBA00023136"/>
    </source>
</evidence>
<dbReference type="GO" id="GO:0005886">
    <property type="term" value="C:plasma membrane"/>
    <property type="evidence" value="ECO:0007669"/>
    <property type="project" value="UniProtKB-SubCell"/>
</dbReference>
<dbReference type="PANTHER" id="PTHR43227">
    <property type="entry name" value="BLL4140 PROTEIN"/>
    <property type="match status" value="1"/>
</dbReference>
<evidence type="ECO:0000313" key="10">
    <source>
        <dbReference type="EMBL" id="MBM9477882.1"/>
    </source>
</evidence>
<feature type="transmembrane region" description="Helical" evidence="7">
    <location>
        <begin position="127"/>
        <end position="147"/>
    </location>
</feature>
<keyword evidence="5 7" id="KW-1133">Transmembrane helix</keyword>
<name>A0A938YR22_9ACTN</name>
<comment type="caution">
    <text evidence="10">The sequence shown here is derived from an EMBL/GenBank/DDBJ whole genome shotgun (WGS) entry which is preliminary data.</text>
</comment>
<organism evidence="10 11">
    <name type="scientific">Nakamurella flavida</name>
    <dbReference type="NCBI Taxonomy" id="363630"/>
    <lineage>
        <taxon>Bacteria</taxon>
        <taxon>Bacillati</taxon>
        <taxon>Actinomycetota</taxon>
        <taxon>Actinomycetes</taxon>
        <taxon>Nakamurellales</taxon>
        <taxon>Nakamurellaceae</taxon>
        <taxon>Nakamurella</taxon>
    </lineage>
</organism>
<evidence type="ECO:0000256" key="1">
    <source>
        <dbReference type="ARBA" id="ARBA00004651"/>
    </source>
</evidence>
<feature type="transmembrane region" description="Helical" evidence="7">
    <location>
        <begin position="591"/>
        <end position="610"/>
    </location>
</feature>
<dbReference type="InterPro" id="IPR000515">
    <property type="entry name" value="MetI-like"/>
</dbReference>
<evidence type="ECO:0000256" key="2">
    <source>
        <dbReference type="ARBA" id="ARBA00022448"/>
    </source>
</evidence>
<proteinExistence type="inferred from homology"/>
<keyword evidence="4 7" id="KW-0812">Transmembrane</keyword>
<comment type="subcellular location">
    <subcellularLocation>
        <location evidence="1 7">Cell membrane</location>
        <topology evidence="1 7">Multi-pass membrane protein</topology>
    </subcellularLocation>
</comment>
<feature type="transmembrane region" description="Helical" evidence="7">
    <location>
        <begin position="478"/>
        <end position="507"/>
    </location>
</feature>
<accession>A0A938YR22</accession>
<evidence type="ECO:0000259" key="9">
    <source>
        <dbReference type="PROSITE" id="PS50928"/>
    </source>
</evidence>
<dbReference type="SUPFAM" id="SSF161098">
    <property type="entry name" value="MetI-like"/>
    <property type="match status" value="2"/>
</dbReference>
<gene>
    <name evidence="10" type="ORF">JL107_15650</name>
</gene>
<feature type="domain" description="ABC transmembrane type-1" evidence="9">
    <location>
        <begin position="416"/>
        <end position="610"/>
    </location>
</feature>
<feature type="region of interest" description="Disordered" evidence="8">
    <location>
        <begin position="1"/>
        <end position="23"/>
    </location>
</feature>
<dbReference type="InterPro" id="IPR035906">
    <property type="entry name" value="MetI-like_sf"/>
</dbReference>
<evidence type="ECO:0000256" key="8">
    <source>
        <dbReference type="SAM" id="MobiDB-lite"/>
    </source>
</evidence>
<keyword evidence="6 7" id="KW-0472">Membrane</keyword>
<dbReference type="CDD" id="cd06261">
    <property type="entry name" value="TM_PBP2"/>
    <property type="match status" value="2"/>
</dbReference>
<dbReference type="PROSITE" id="PS50928">
    <property type="entry name" value="ABC_TM1"/>
    <property type="match status" value="2"/>
</dbReference>
<evidence type="ECO:0000256" key="7">
    <source>
        <dbReference type="RuleBase" id="RU363032"/>
    </source>
</evidence>
<evidence type="ECO:0000256" key="5">
    <source>
        <dbReference type="ARBA" id="ARBA00022989"/>
    </source>
</evidence>
<dbReference type="GO" id="GO:0055085">
    <property type="term" value="P:transmembrane transport"/>
    <property type="evidence" value="ECO:0007669"/>
    <property type="project" value="InterPro"/>
</dbReference>
<comment type="similarity">
    <text evidence="7">Belongs to the binding-protein-dependent transport system permease family.</text>
</comment>
<protein>
    <submittedName>
        <fullName evidence="10">ABC transporter permease subunit</fullName>
    </submittedName>
</protein>
<dbReference type="Gene3D" id="1.10.3720.10">
    <property type="entry name" value="MetI-like"/>
    <property type="match status" value="2"/>
</dbReference>
<keyword evidence="3" id="KW-1003">Cell membrane</keyword>
<dbReference type="Pfam" id="PF00528">
    <property type="entry name" value="BPD_transp_1"/>
    <property type="match status" value="2"/>
</dbReference>
<feature type="transmembrane region" description="Helical" evidence="7">
    <location>
        <begin position="345"/>
        <end position="366"/>
    </location>
</feature>
<feature type="transmembrane region" description="Helical" evidence="7">
    <location>
        <begin position="279"/>
        <end position="302"/>
    </location>
</feature>
<evidence type="ECO:0000313" key="11">
    <source>
        <dbReference type="Proteomes" id="UP000663801"/>
    </source>
</evidence>
<feature type="compositionally biased region" description="Low complexity" evidence="8">
    <location>
        <begin position="1"/>
        <end position="18"/>
    </location>
</feature>
<dbReference type="PANTHER" id="PTHR43227:SF7">
    <property type="entry name" value="ARABINOOLIGOSACCHARIDES TRANSPORT SYSTEM PERMEASE PROTEIN ARAP"/>
    <property type="match status" value="1"/>
</dbReference>